<gene>
    <name evidence="2" type="ORF">C5B42_00535</name>
</gene>
<reference evidence="2 3" key="1">
    <citation type="submission" date="2018-02" db="EMBL/GenBank/DDBJ databases">
        <title>Genomic Reconstructions from Amazon Rainforest and Pasture Soil Reveal Novel Insights into the Physiology of Candidate Phyla in Tropical Sites.</title>
        <authorList>
            <person name="Kroeger M.E."/>
            <person name="Delmont T."/>
            <person name="Eren A.M."/>
            <person name="Guo J."/>
            <person name="Meyer K.M."/>
            <person name="Khan K."/>
            <person name="Rodrigues J.L.M."/>
            <person name="Bohannan B.J.M."/>
            <person name="Tringe S."/>
            <person name="Borges C.D."/>
            <person name="Tiedje J."/>
            <person name="Tsai S.M."/>
            <person name="Nusslein K."/>
        </authorList>
    </citation>
    <scope>NUCLEOTIDE SEQUENCE [LARGE SCALE GENOMIC DNA]</scope>
    <source>
        <strain evidence="2">Amazon FNV 2010 28 9</strain>
    </source>
</reference>
<accession>A0A317JRG3</accession>
<keyword evidence="1" id="KW-0812">Transmembrane</keyword>
<dbReference type="AlphaFoldDB" id="A0A317JRG3"/>
<dbReference type="EMBL" id="PSRQ01000010">
    <property type="protein sequence ID" value="PWU24134.1"/>
    <property type="molecule type" value="Genomic_DNA"/>
</dbReference>
<protein>
    <submittedName>
        <fullName evidence="2">Uncharacterized protein</fullName>
    </submittedName>
</protein>
<feature type="transmembrane region" description="Helical" evidence="1">
    <location>
        <begin position="12"/>
        <end position="30"/>
    </location>
</feature>
<evidence type="ECO:0000256" key="1">
    <source>
        <dbReference type="SAM" id="Phobius"/>
    </source>
</evidence>
<sequence length="187" mass="20816">MANKNTKHQFIWIALGGIIFLCLFIAYLSLTHGKTTQILLSPAPLSTVNSQQNTQMNSCNTIEYYANLIDQSFKNPPSRLATSPGVYMDWKNATASRFIKEQASLLVEAAIKNNSASDTNTIYLSTLEKDFINSGFSKNLLNTVISASKQSYRYGYEKGSVKIVAEFNEDEKVPNSQTFDLFCGVIN</sequence>
<evidence type="ECO:0000313" key="2">
    <source>
        <dbReference type="EMBL" id="PWU24134.1"/>
    </source>
</evidence>
<name>A0A317JRG3_9BACT</name>
<evidence type="ECO:0000313" key="3">
    <source>
        <dbReference type="Proteomes" id="UP000246104"/>
    </source>
</evidence>
<proteinExistence type="predicted"/>
<dbReference type="Proteomes" id="UP000246104">
    <property type="component" value="Unassembled WGS sequence"/>
</dbReference>
<organism evidence="2 3">
    <name type="scientific">Candidatus Cerribacteria bacterium 'Amazon FNV 2010 28 9'</name>
    <dbReference type="NCBI Taxonomy" id="2081795"/>
    <lineage>
        <taxon>Bacteria</taxon>
        <taxon>Candidatus Cerribacteria</taxon>
    </lineage>
</organism>
<keyword evidence="1" id="KW-1133">Transmembrane helix</keyword>
<comment type="caution">
    <text evidence="2">The sequence shown here is derived from an EMBL/GenBank/DDBJ whole genome shotgun (WGS) entry which is preliminary data.</text>
</comment>
<keyword evidence="1" id="KW-0472">Membrane</keyword>